<name>A0A5E4UQQ1_9BURK</name>
<protein>
    <submittedName>
        <fullName evidence="2">Uncharacterized protein</fullName>
    </submittedName>
</protein>
<dbReference type="AlphaFoldDB" id="A0A5E4UQQ1"/>
<organism evidence="2 3">
    <name type="scientific">Pandoraea eparura</name>
    <dbReference type="NCBI Taxonomy" id="2508291"/>
    <lineage>
        <taxon>Bacteria</taxon>
        <taxon>Pseudomonadati</taxon>
        <taxon>Pseudomonadota</taxon>
        <taxon>Betaproteobacteria</taxon>
        <taxon>Burkholderiales</taxon>
        <taxon>Burkholderiaceae</taxon>
        <taxon>Pandoraea</taxon>
    </lineage>
</organism>
<dbReference type="EMBL" id="CABPSH010000004">
    <property type="protein sequence ID" value="VVE02267.1"/>
    <property type="molecule type" value="Genomic_DNA"/>
</dbReference>
<accession>A0A5E4UQQ1</accession>
<sequence length="56" mass="6209">MVGARGMGSASRVRQSGSYPATRMARRDLSTVFVHNVVDNEPRKVAKRLIGMRFST</sequence>
<dbReference type="Proteomes" id="UP000400981">
    <property type="component" value="Unassembled WGS sequence"/>
</dbReference>
<evidence type="ECO:0000256" key="1">
    <source>
        <dbReference type="SAM" id="MobiDB-lite"/>
    </source>
</evidence>
<evidence type="ECO:0000313" key="3">
    <source>
        <dbReference type="Proteomes" id="UP000400981"/>
    </source>
</evidence>
<reference evidence="2 3" key="1">
    <citation type="submission" date="2019-08" db="EMBL/GenBank/DDBJ databases">
        <authorList>
            <person name="Peeters C."/>
        </authorList>
    </citation>
    <scope>NUCLEOTIDE SEQUENCE [LARGE SCALE GENOMIC DNA]</scope>
    <source>
        <strain evidence="2 3">LMG 31012</strain>
    </source>
</reference>
<evidence type="ECO:0000313" key="2">
    <source>
        <dbReference type="EMBL" id="VVE02267.1"/>
    </source>
</evidence>
<feature type="region of interest" description="Disordered" evidence="1">
    <location>
        <begin position="1"/>
        <end position="21"/>
    </location>
</feature>
<keyword evidence="3" id="KW-1185">Reference proteome</keyword>
<gene>
    <name evidence="2" type="ORF">PEP31012_02178</name>
</gene>
<proteinExistence type="predicted"/>